<feature type="region of interest" description="Disordered" evidence="1">
    <location>
        <begin position="1"/>
        <end position="44"/>
    </location>
</feature>
<name>A0ABT1YFP4_9BACL</name>
<organism evidence="2 3">
    <name type="scientific">Paenibacillus radicis</name>
    <name type="common">ex Xue et al. 2023</name>
    <dbReference type="NCBI Taxonomy" id="2972489"/>
    <lineage>
        <taxon>Bacteria</taxon>
        <taxon>Bacillati</taxon>
        <taxon>Bacillota</taxon>
        <taxon>Bacilli</taxon>
        <taxon>Bacillales</taxon>
        <taxon>Paenibacillaceae</taxon>
        <taxon>Paenibacillus</taxon>
    </lineage>
</organism>
<comment type="caution">
    <text evidence="2">The sequence shown here is derived from an EMBL/GenBank/DDBJ whole genome shotgun (WGS) entry which is preliminary data.</text>
</comment>
<keyword evidence="3" id="KW-1185">Reference proteome</keyword>
<reference evidence="2 3" key="1">
    <citation type="submission" date="2022-08" db="EMBL/GenBank/DDBJ databases">
        <title>Paenibacillus endoradicis sp. nov., Paenibacillus radicibacter sp. nov and Paenibacillus pararadicis sp. nov., three cold-adapted plant growth-promoting bacteria isolated from root of Larix gmelinii in Great Khingan.</title>
        <authorList>
            <person name="Xue H."/>
        </authorList>
    </citation>
    <scope>NUCLEOTIDE SEQUENCE [LARGE SCALE GENOMIC DNA]</scope>
    <source>
        <strain evidence="2 3">N5-1-1-5</strain>
    </source>
</reference>
<dbReference type="EMBL" id="JANQBD010000008">
    <property type="protein sequence ID" value="MCR8632017.1"/>
    <property type="molecule type" value="Genomic_DNA"/>
</dbReference>
<evidence type="ECO:0000256" key="1">
    <source>
        <dbReference type="SAM" id="MobiDB-lite"/>
    </source>
</evidence>
<dbReference type="RefSeq" id="WP_258213614.1">
    <property type="nucleotide sequence ID" value="NZ_JANQBD010000008.1"/>
</dbReference>
<sequence>MNKMEKKLSGDQVSSQRTRFSFSSCRSCSNGKREPISLSNSAFD</sequence>
<evidence type="ECO:0000313" key="2">
    <source>
        <dbReference type="EMBL" id="MCR8632017.1"/>
    </source>
</evidence>
<accession>A0ABT1YFP4</accession>
<feature type="compositionally biased region" description="Low complexity" evidence="1">
    <location>
        <begin position="14"/>
        <end position="29"/>
    </location>
</feature>
<proteinExistence type="predicted"/>
<dbReference type="Proteomes" id="UP001300012">
    <property type="component" value="Unassembled WGS sequence"/>
</dbReference>
<protein>
    <submittedName>
        <fullName evidence="2">Uncharacterized protein</fullName>
    </submittedName>
</protein>
<evidence type="ECO:0000313" key="3">
    <source>
        <dbReference type="Proteomes" id="UP001300012"/>
    </source>
</evidence>
<gene>
    <name evidence="2" type="ORF">NV381_12455</name>
</gene>